<dbReference type="InterPro" id="IPR036280">
    <property type="entry name" value="Multihaem_cyt_sf"/>
</dbReference>
<protein>
    <submittedName>
        <fullName evidence="4">Cytochrome c family protein</fullName>
    </submittedName>
</protein>
<dbReference type="InterPro" id="IPR006179">
    <property type="entry name" value="5_nucleotidase/apyrase"/>
</dbReference>
<dbReference type="EMBL" id="CP012333">
    <property type="protein sequence ID" value="AKV03573.1"/>
    <property type="molecule type" value="Genomic_DNA"/>
</dbReference>
<dbReference type="Gene3D" id="3.60.21.10">
    <property type="match status" value="1"/>
</dbReference>
<feature type="domain" description="Cytochrome c-552/4" evidence="3">
    <location>
        <begin position="427"/>
        <end position="494"/>
    </location>
</feature>
<reference evidence="4 5" key="1">
    <citation type="submission" date="2015-08" db="EMBL/GenBank/DDBJ databases">
        <authorList>
            <person name="Babu N.S."/>
            <person name="Beckwith C.J."/>
            <person name="Beseler K.G."/>
            <person name="Brison A."/>
            <person name="Carone J.V."/>
            <person name="Caskin T.P."/>
            <person name="Diamond M."/>
            <person name="Durham M.E."/>
            <person name="Foxe J.M."/>
            <person name="Go M."/>
            <person name="Henderson B.A."/>
            <person name="Jones I.B."/>
            <person name="McGettigan J.A."/>
            <person name="Micheletti S.J."/>
            <person name="Nasrallah M.E."/>
            <person name="Ortiz D."/>
            <person name="Piller C.R."/>
            <person name="Privatt S.R."/>
            <person name="Schneider S.L."/>
            <person name="Sharp S."/>
            <person name="Smith T.C."/>
            <person name="Stanton J.D."/>
            <person name="Ullery H.E."/>
            <person name="Wilson R.J."/>
            <person name="Serrano M.G."/>
            <person name="Buck G."/>
            <person name="Lee V."/>
            <person name="Wang Y."/>
            <person name="Carvalho R."/>
            <person name="Voegtly L."/>
            <person name="Shi R."/>
            <person name="Duckworth R."/>
            <person name="Johnson A."/>
            <person name="Loviza R."/>
            <person name="Walstead R."/>
            <person name="Shah Z."/>
            <person name="Kiflezghi M."/>
            <person name="Wade K."/>
            <person name="Ball S.L."/>
            <person name="Bradley K.W."/>
            <person name="Asai D.J."/>
            <person name="Bowman C.A."/>
            <person name="Russell D.A."/>
            <person name="Pope W.H."/>
            <person name="Jacobs-Sera D."/>
            <person name="Hendrix R.W."/>
            <person name="Hatfull G.F."/>
        </authorList>
    </citation>
    <scope>NUCLEOTIDE SEQUENCE [LARGE SCALE GENOMIC DNA]</scope>
    <source>
        <strain evidence="4 5">DSM 27648</strain>
    </source>
</reference>
<dbReference type="Proteomes" id="UP000064967">
    <property type="component" value="Chromosome"/>
</dbReference>
<evidence type="ECO:0000259" key="3">
    <source>
        <dbReference type="Pfam" id="PF13435"/>
    </source>
</evidence>
<keyword evidence="5" id="KW-1185">Reference proteome</keyword>
<organism evidence="4 5">
    <name type="scientific">Labilithrix luteola</name>
    <dbReference type="NCBI Taxonomy" id="1391654"/>
    <lineage>
        <taxon>Bacteria</taxon>
        <taxon>Pseudomonadati</taxon>
        <taxon>Myxococcota</taxon>
        <taxon>Polyangia</taxon>
        <taxon>Polyangiales</taxon>
        <taxon>Labilitrichaceae</taxon>
        <taxon>Labilithrix</taxon>
    </lineage>
</organism>
<dbReference type="InterPro" id="IPR023155">
    <property type="entry name" value="Cyt_c-552/4"/>
</dbReference>
<feature type="signal peptide" evidence="2">
    <location>
        <begin position="1"/>
        <end position="26"/>
    </location>
</feature>
<dbReference type="SUPFAM" id="SSF56300">
    <property type="entry name" value="Metallo-dependent phosphatases"/>
    <property type="match status" value="1"/>
</dbReference>
<dbReference type="PANTHER" id="PTHR11575:SF24">
    <property type="entry name" value="5'-NUCLEOTIDASE"/>
    <property type="match status" value="1"/>
</dbReference>
<dbReference type="AlphaFoldDB" id="A0A0K1QCW7"/>
<dbReference type="PANTHER" id="PTHR11575">
    <property type="entry name" value="5'-NUCLEOTIDASE-RELATED"/>
    <property type="match status" value="1"/>
</dbReference>
<proteinExistence type="predicted"/>
<dbReference type="KEGG" id="llu:AKJ09_10236"/>
<dbReference type="GO" id="GO:0009166">
    <property type="term" value="P:nucleotide catabolic process"/>
    <property type="evidence" value="ECO:0007669"/>
    <property type="project" value="InterPro"/>
</dbReference>
<keyword evidence="2" id="KW-0732">Signal</keyword>
<dbReference type="InterPro" id="IPR029052">
    <property type="entry name" value="Metallo-depent_PP-like"/>
</dbReference>
<sequence length="548" mass="58237">MASVTRPVLFLLLCLQIAALSFCLCACEGCRTPKPSNPEASTSATDEPPTARLFLVSDLAGALEPCGCVKDQLGGMDHFGALAAKELPKAKATGVLAAGPLFFMDMELPADRRSQEIAKAATIAGSLKTTNLLAFAPGRNEWAGGAPELEKLKTESGAAMLAANVTGAPAAGNWVVKDVGALRLGIIGVAAPDKAKVALEGVTSQAPADQVRAGIEALKKEGAQAIIALAAVGRGEAKRIADVNPELLAIVVGSTGGGGDANTKAPPAERIGDVLVIETANHLQTVGVLDLYVRDGNGLIKFADATGIERTKKREELSARIDDLRARIATWENDKTVDKRDIDARRADVAKLEAERAALDKTAPPATGSFYRYAMRDVRDNAGADEAVKAQMTAYYKYVNDHNKVEFADRKPKPPEKGQPGYVGVDVCTNCHEEPRAVWDKTRHAHAYVTLSDQFKEFNLDCVSCHVTGYDRPGGSTVTHVNDLKDVQCEVCHGPGSLHAAKPDKVKIPVAHPQPDMCLSCHHPPHVHEFDAKAKMAEILGPGHGIRK</sequence>
<dbReference type="Pfam" id="PF13435">
    <property type="entry name" value="Cytochrome_C554"/>
    <property type="match status" value="1"/>
</dbReference>
<evidence type="ECO:0000313" key="4">
    <source>
        <dbReference type="EMBL" id="AKV03573.1"/>
    </source>
</evidence>
<dbReference type="GO" id="GO:0016787">
    <property type="term" value="F:hydrolase activity"/>
    <property type="evidence" value="ECO:0007669"/>
    <property type="project" value="InterPro"/>
</dbReference>
<evidence type="ECO:0000256" key="1">
    <source>
        <dbReference type="SAM" id="Coils"/>
    </source>
</evidence>
<dbReference type="STRING" id="1391654.AKJ09_10236"/>
<feature type="coiled-coil region" evidence="1">
    <location>
        <begin position="314"/>
        <end position="362"/>
    </location>
</feature>
<dbReference type="SUPFAM" id="SSF48695">
    <property type="entry name" value="Multiheme cytochromes"/>
    <property type="match status" value="1"/>
</dbReference>
<accession>A0A0K1QCW7</accession>
<evidence type="ECO:0000256" key="2">
    <source>
        <dbReference type="SAM" id="SignalP"/>
    </source>
</evidence>
<gene>
    <name evidence="4" type="ORF">AKJ09_10236</name>
</gene>
<keyword evidence="1" id="KW-0175">Coiled coil</keyword>
<dbReference type="Gene3D" id="1.10.1130.10">
    <property type="entry name" value="Flavocytochrome C3, Chain A"/>
    <property type="match status" value="1"/>
</dbReference>
<evidence type="ECO:0000313" key="5">
    <source>
        <dbReference type="Proteomes" id="UP000064967"/>
    </source>
</evidence>
<name>A0A0K1QCW7_9BACT</name>
<feature type="chain" id="PRO_5005466985" evidence="2">
    <location>
        <begin position="27"/>
        <end position="548"/>
    </location>
</feature>